<proteinExistence type="predicted"/>
<evidence type="ECO:0000313" key="1">
    <source>
        <dbReference type="EMBL" id="WAS95825.1"/>
    </source>
</evidence>
<dbReference type="RefSeq" id="WP_269038168.1">
    <property type="nucleotide sequence ID" value="NZ_CP114040.1"/>
</dbReference>
<name>A0ABY7H9P4_9BACT</name>
<evidence type="ECO:0000313" key="2">
    <source>
        <dbReference type="Proteomes" id="UP001164459"/>
    </source>
</evidence>
<protein>
    <recommendedName>
        <fullName evidence="3">DUF4384 domain-containing protein</fullName>
    </recommendedName>
</protein>
<accession>A0ABY7H9P4</accession>
<gene>
    <name evidence="1" type="ORF">O0S08_06645</name>
</gene>
<keyword evidence="2" id="KW-1185">Reference proteome</keyword>
<evidence type="ECO:0008006" key="3">
    <source>
        <dbReference type="Google" id="ProtNLM"/>
    </source>
</evidence>
<dbReference type="EMBL" id="CP114040">
    <property type="protein sequence ID" value="WAS95825.1"/>
    <property type="molecule type" value="Genomic_DNA"/>
</dbReference>
<reference evidence="1" key="1">
    <citation type="submission" date="2022-11" db="EMBL/GenBank/DDBJ databases">
        <title>Minimal conservation of predation-associated metabolite biosynthetic gene clusters underscores biosynthetic potential of Myxococcota including descriptions for ten novel species: Archangium lansinium sp. nov., Myxococcus landrumus sp. nov., Nannocystis bai.</title>
        <authorList>
            <person name="Ahearne A."/>
            <person name="Stevens C."/>
            <person name="Dowd S."/>
        </authorList>
    </citation>
    <scope>NUCLEOTIDE SEQUENCE</scope>
    <source>
        <strain evidence="1">Fl3</strain>
    </source>
</reference>
<sequence>MTARTIRDLVLGRLAPRALPRALAALRGDPKARGAYDDAVQALRCLEGRPEEVAQFELELVEARLLADLAAEAPAPWWRGWLAWSGGLAAVAAAVLLAVRLSPRTSSEDGFTARGPDHGAALAIQALCGAPGPDQAFAAAADCGGGDELAFAFRGEPGTWLSLFGVDGEGRVLYYAPTPDDEAVPVERRRWTPAPFRVALAVNHRPGPVRLYALTSARPPTLDEIDRLAAALRTAPAAAPGDPPWHERVPAGESLCPDPDACASAEAVFTLRESGR</sequence>
<dbReference type="Proteomes" id="UP001164459">
    <property type="component" value="Chromosome"/>
</dbReference>
<organism evidence="1 2">
    <name type="scientific">Nannocystis punicea</name>
    <dbReference type="NCBI Taxonomy" id="2995304"/>
    <lineage>
        <taxon>Bacteria</taxon>
        <taxon>Pseudomonadati</taxon>
        <taxon>Myxococcota</taxon>
        <taxon>Polyangia</taxon>
        <taxon>Nannocystales</taxon>
        <taxon>Nannocystaceae</taxon>
        <taxon>Nannocystis</taxon>
    </lineage>
</organism>